<name>A0A6N0A5B9_9CAUD</name>
<dbReference type="GeneID" id="63911907"/>
<gene>
    <name evidence="1" type="primary">78</name>
    <name evidence="1" type="ORF">SEA_TZGORDON_78</name>
</gene>
<evidence type="ECO:0000313" key="2">
    <source>
        <dbReference type="Proteomes" id="UP000509569"/>
    </source>
</evidence>
<evidence type="ECO:0000313" key="1">
    <source>
        <dbReference type="EMBL" id="QKO02996.1"/>
    </source>
</evidence>
<proteinExistence type="predicted"/>
<dbReference type="RefSeq" id="YP_010051166.1">
    <property type="nucleotide sequence ID" value="NC_054438.1"/>
</dbReference>
<protein>
    <submittedName>
        <fullName evidence="1">Uncharacterized protein</fullName>
    </submittedName>
</protein>
<reference evidence="1 2" key="1">
    <citation type="submission" date="2020-06" db="EMBL/GenBank/DDBJ databases">
        <authorList>
            <person name="Moran J."/>
            <person name="Kenna M."/>
            <person name="Ware V."/>
            <person name="Garlena R.A."/>
            <person name="Russell D.A."/>
            <person name="Pope W.H."/>
            <person name="Jacobs-Sera D."/>
            <person name="Hatfull G.F."/>
        </authorList>
    </citation>
    <scope>NUCLEOTIDE SEQUENCE [LARGE SCALE GENOMIC DNA]</scope>
</reference>
<organism evidence="1 2">
    <name type="scientific">Gordonia phage TZGordon</name>
    <dbReference type="NCBI Taxonomy" id="2744004"/>
    <lineage>
        <taxon>Viruses</taxon>
        <taxon>Duplodnaviria</taxon>
        <taxon>Heunggongvirae</taxon>
        <taxon>Uroviricota</taxon>
        <taxon>Caudoviricetes</taxon>
        <taxon>Ruthgordonvirinae</taxon>
        <taxon>Vendettavirus</taxon>
        <taxon>Vendettavirus tzgordon</taxon>
    </lineage>
</organism>
<accession>A0A6N0A5B9</accession>
<keyword evidence="2" id="KW-1185">Reference proteome</keyword>
<sequence>MTGRELIAALQALPAKTLDAPIHVYEAASCSWRDPEVEVDGVDDFEPVIWL</sequence>
<dbReference type="Proteomes" id="UP000509569">
    <property type="component" value="Segment"/>
</dbReference>
<dbReference type="EMBL" id="MT553344">
    <property type="protein sequence ID" value="QKO02996.1"/>
    <property type="molecule type" value="Genomic_DNA"/>
</dbReference>
<dbReference type="KEGG" id="vg:63911907"/>